<evidence type="ECO:0000256" key="1">
    <source>
        <dbReference type="SAM" id="SignalP"/>
    </source>
</evidence>
<dbReference type="EMBL" id="AEIU01000096">
    <property type="protein sequence ID" value="EFP95343.1"/>
    <property type="molecule type" value="Genomic_DNA"/>
</dbReference>
<dbReference type="AlphaFoldDB" id="E3BNC4"/>
<evidence type="ECO:0008006" key="4">
    <source>
        <dbReference type="Google" id="ProtNLM"/>
    </source>
</evidence>
<organism evidence="2 3">
    <name type="scientific">Vibrio caribbeanicus ATCC BAA-2122</name>
    <dbReference type="NCBI Taxonomy" id="796620"/>
    <lineage>
        <taxon>Bacteria</taxon>
        <taxon>Pseudomonadati</taxon>
        <taxon>Pseudomonadota</taxon>
        <taxon>Gammaproteobacteria</taxon>
        <taxon>Vibrionales</taxon>
        <taxon>Vibrionaceae</taxon>
        <taxon>Vibrio</taxon>
    </lineage>
</organism>
<dbReference type="eggNOG" id="ENOG502ZE4B">
    <property type="taxonomic scope" value="Bacteria"/>
</dbReference>
<keyword evidence="3" id="KW-1185">Reference proteome</keyword>
<accession>E3BNC4</accession>
<dbReference type="RefSeq" id="WP_009602699.1">
    <property type="nucleotide sequence ID" value="NZ_AEIU01000096.1"/>
</dbReference>
<dbReference type="Pfam" id="PF11383">
    <property type="entry name" value="DUF3187"/>
    <property type="match status" value="1"/>
</dbReference>
<comment type="caution">
    <text evidence="2">The sequence shown here is derived from an EMBL/GenBank/DDBJ whole genome shotgun (WGS) entry which is preliminary data.</text>
</comment>
<feature type="signal peptide" evidence="1">
    <location>
        <begin position="1"/>
        <end position="21"/>
    </location>
</feature>
<feature type="chain" id="PRO_5003167229" description="DUF3187 family protein" evidence="1">
    <location>
        <begin position="22"/>
        <end position="324"/>
    </location>
</feature>
<protein>
    <recommendedName>
        <fullName evidence="4">DUF3187 family protein</fullName>
    </recommendedName>
</protein>
<dbReference type="InterPro" id="IPR021523">
    <property type="entry name" value="DUF3187"/>
</dbReference>
<sequence length="324" mass="37545">MRGYIFLLFSCLAAASPGSLANEFNREDKFGPLQHHTQSPLHSSSLSPQLRSSLLSNSEFYISSVIASVWANTNTYQLDYYQNQFVIGSNWQVNDDWRLDVNYRWNYAGNNQLDGPTIYFHDIFNIEQNGRDRVDKDRFIIDIPDYGIHLANFKGQSLSHTFTSYLQYQLYKEQTMGISVGGTLHYSNTKHGILDTPRLEQGLQLNFSLRERSYTMDASLAFTRRKHSSTFQHIPYRESNFSLALGYRYYISNAHTLLTQFSIHQGITNDESELSKPINEFTLGYRFTYQRTAVEFFVTENMFNADNSTDIALGLNVRYLYNQD</sequence>
<proteinExistence type="predicted"/>
<keyword evidence="1" id="KW-0732">Signal</keyword>
<evidence type="ECO:0000313" key="3">
    <source>
        <dbReference type="Proteomes" id="UP000002943"/>
    </source>
</evidence>
<dbReference type="Proteomes" id="UP000002943">
    <property type="component" value="Unassembled WGS sequence"/>
</dbReference>
<dbReference type="OrthoDB" id="5852241at2"/>
<reference evidence="2 3" key="1">
    <citation type="journal article" date="2012" name="Int. J. Syst. Evol. Microbiol.">
        <title>Vibrio caribbeanicus sp. nov., isolated from the marine sponge Scleritoderma cyanea.</title>
        <authorList>
            <person name="Hoffmann M."/>
            <person name="Monday S.R."/>
            <person name="Allard M.W."/>
            <person name="Strain E.A."/>
            <person name="Whittaker P."/>
            <person name="Naum M."/>
            <person name="McCarthy P.J."/>
            <person name="Lopez J.V."/>
            <person name="Fischer M."/>
            <person name="Brown E.W."/>
        </authorList>
    </citation>
    <scope>NUCLEOTIDE SEQUENCE [LARGE SCALE GENOMIC DNA]</scope>
    <source>
        <strain evidence="2 3">ATCC BAA-2122</strain>
    </source>
</reference>
<gene>
    <name evidence="2" type="ORF">VIBC2010_14949</name>
</gene>
<name>E3BNC4_9VIBR</name>
<evidence type="ECO:0000313" key="2">
    <source>
        <dbReference type="EMBL" id="EFP95343.1"/>
    </source>
</evidence>